<dbReference type="SUPFAM" id="SSF51735">
    <property type="entry name" value="NAD(P)-binding Rossmann-fold domains"/>
    <property type="match status" value="1"/>
</dbReference>
<sequence>MSSHLALPVQAGLPHITADEVFATVAPREAVAMLQTALRDGLQPTDDPDRGLVEFRSGQLLLMPTEFGDRAGVKLALVAPGNAGRGLDLIQGVYVLLDADTFVPLATMDGPALTALRTPAVTVAALEPLLAQQDSPLQVAIVGRGLQGRGHAVCLADTLAGVRPIASVAFLGRRDHDGGTRLDEGLDAGTAVTAPRLGTPEGDRALAAADLVICATTATSPVFDSALLRDDVVAAAMGSHEPRKRELDGALFARAHVVVEDPATALREAGDVIQAVEEGCLDPARLVTMADVVTGRAQLSRDRPVVFKGTGMSWQDLVVGDAVHRRWLQGRAADAAAG</sequence>
<proteinExistence type="predicted"/>
<evidence type="ECO:0000313" key="1">
    <source>
        <dbReference type="EMBL" id="MTD14157.1"/>
    </source>
</evidence>
<evidence type="ECO:0000313" key="2">
    <source>
        <dbReference type="Proteomes" id="UP000460221"/>
    </source>
</evidence>
<dbReference type="Proteomes" id="UP000460221">
    <property type="component" value="Unassembled WGS sequence"/>
</dbReference>
<protein>
    <submittedName>
        <fullName evidence="1">Ornithine cyclodeaminase family protein</fullName>
    </submittedName>
</protein>
<dbReference type="Gene3D" id="3.40.50.720">
    <property type="entry name" value="NAD(P)-binding Rossmann-like Domain"/>
    <property type="match status" value="1"/>
</dbReference>
<dbReference type="InterPro" id="IPR036291">
    <property type="entry name" value="NAD(P)-bd_dom_sf"/>
</dbReference>
<reference evidence="1 2" key="1">
    <citation type="submission" date="2019-11" db="EMBL/GenBank/DDBJ databases">
        <authorList>
            <person name="Jiang L.-Q."/>
        </authorList>
    </citation>
    <scope>NUCLEOTIDE SEQUENCE [LARGE SCALE GENOMIC DNA]</scope>
    <source>
        <strain evidence="1 2">YIM 132087</strain>
    </source>
</reference>
<organism evidence="1 2">
    <name type="scientific">Nakamurella alba</name>
    <dbReference type="NCBI Taxonomy" id="2665158"/>
    <lineage>
        <taxon>Bacteria</taxon>
        <taxon>Bacillati</taxon>
        <taxon>Actinomycetota</taxon>
        <taxon>Actinomycetes</taxon>
        <taxon>Nakamurellales</taxon>
        <taxon>Nakamurellaceae</taxon>
        <taxon>Nakamurella</taxon>
    </lineage>
</organism>
<accession>A0A7K1FJ59</accession>
<keyword evidence="2" id="KW-1185">Reference proteome</keyword>
<dbReference type="Pfam" id="PF02423">
    <property type="entry name" value="OCD_Mu_crystall"/>
    <property type="match status" value="1"/>
</dbReference>
<dbReference type="PANTHER" id="PTHR13812:SF19">
    <property type="entry name" value="KETIMINE REDUCTASE MU-CRYSTALLIN"/>
    <property type="match status" value="1"/>
</dbReference>
<gene>
    <name evidence="1" type="ORF">GIS00_09390</name>
</gene>
<dbReference type="InterPro" id="IPR003462">
    <property type="entry name" value="ODC_Mu_crystall"/>
</dbReference>
<comment type="caution">
    <text evidence="1">The sequence shown here is derived from an EMBL/GenBank/DDBJ whole genome shotgun (WGS) entry which is preliminary data.</text>
</comment>
<dbReference type="RefSeq" id="WP_154768171.1">
    <property type="nucleotide sequence ID" value="NZ_WLYK01000002.1"/>
</dbReference>
<dbReference type="Gene3D" id="3.30.1780.10">
    <property type="entry name" value="ornithine cyclodeaminase, domain 1"/>
    <property type="match status" value="1"/>
</dbReference>
<dbReference type="AlphaFoldDB" id="A0A7K1FJ59"/>
<dbReference type="EMBL" id="WLYK01000002">
    <property type="protein sequence ID" value="MTD14157.1"/>
    <property type="molecule type" value="Genomic_DNA"/>
</dbReference>
<dbReference type="GO" id="GO:0005737">
    <property type="term" value="C:cytoplasm"/>
    <property type="evidence" value="ECO:0007669"/>
    <property type="project" value="TreeGrafter"/>
</dbReference>
<name>A0A7K1FJ59_9ACTN</name>
<dbReference type="InterPro" id="IPR023401">
    <property type="entry name" value="ODC_N"/>
</dbReference>
<dbReference type="PANTHER" id="PTHR13812">
    <property type="entry name" value="KETIMINE REDUCTASE MU-CRYSTALLIN"/>
    <property type="match status" value="1"/>
</dbReference>
<dbReference type="PIRSF" id="PIRSF001439">
    <property type="entry name" value="CryM"/>
    <property type="match status" value="1"/>
</dbReference>